<name>A0ABS5BQ01_9BACT</name>
<evidence type="ECO:0008006" key="3">
    <source>
        <dbReference type="Google" id="ProtNLM"/>
    </source>
</evidence>
<dbReference type="Pfam" id="PF05159">
    <property type="entry name" value="Capsule_synth"/>
    <property type="match status" value="1"/>
</dbReference>
<evidence type="ECO:0000313" key="1">
    <source>
        <dbReference type="EMBL" id="MBP3955806.1"/>
    </source>
</evidence>
<reference evidence="1 2" key="1">
    <citation type="submission" date="2021-04" db="EMBL/GenBank/DDBJ databases">
        <authorList>
            <person name="Ivanova A."/>
        </authorList>
    </citation>
    <scope>NUCLEOTIDE SEQUENCE [LARGE SCALE GENOMIC DNA]</scope>
    <source>
        <strain evidence="1 2">G18</strain>
    </source>
</reference>
<dbReference type="Proteomes" id="UP000676565">
    <property type="component" value="Unassembled WGS sequence"/>
</dbReference>
<evidence type="ECO:0000313" key="2">
    <source>
        <dbReference type="Proteomes" id="UP000676565"/>
    </source>
</evidence>
<dbReference type="RefSeq" id="WP_210653866.1">
    <property type="nucleotide sequence ID" value="NZ_JAGKQQ010000001.1"/>
</dbReference>
<proteinExistence type="predicted"/>
<protein>
    <recommendedName>
        <fullName evidence="3">Capsule biosynthesis protein</fullName>
    </recommendedName>
</protein>
<dbReference type="EMBL" id="JAGKQQ010000001">
    <property type="protein sequence ID" value="MBP3955806.1"/>
    <property type="molecule type" value="Genomic_DNA"/>
</dbReference>
<organism evidence="1 2">
    <name type="scientific">Gemmata palustris</name>
    <dbReference type="NCBI Taxonomy" id="2822762"/>
    <lineage>
        <taxon>Bacteria</taxon>
        <taxon>Pseudomonadati</taxon>
        <taxon>Planctomycetota</taxon>
        <taxon>Planctomycetia</taxon>
        <taxon>Gemmatales</taxon>
        <taxon>Gemmataceae</taxon>
        <taxon>Gemmata</taxon>
    </lineage>
</organism>
<dbReference type="Gene3D" id="3.40.50.2000">
    <property type="entry name" value="Glycogen Phosphorylase B"/>
    <property type="match status" value="1"/>
</dbReference>
<sequence length="562" mass="62136">MMTGFIRRVFTALTGVRSGDRTGRPRPPTADPFVMRLPIPSASVPPVPPVQVPEPPADPWRERWAQLETMLRDLDAALGPNPPAPTRRVLFFSTMPAWTDLSLVTAVVLAGRGCHVDFAWTPYPDIEDKPVSADEWARLTASGPATAHPRFRVINLLRVQPAVATPEMRAEAEASAYTDAQYVTRREEIDLAPGTPARAAFEFRLARNLATMTALAALAAEHRYDGMITPSGWVLEFGAAYRLARLVGLPCATLEIHDRRNFIHAGQTVPVLCQDNAAAWRADEPHEYSSKRDLRVRHILSGRKSGDWAEYIIRCQTTRPAPVEELLQQFGLDPEKRVALLCANVAHDSVVLGRSDVFKSHSDWIRRTIDLFARRADWQLLIRAHPAERLMEPDESVESAVREHCAGPLPPNVRLILPDNPVNTYALMSMAHVGLVHSSTAGLEMASSGLPVVVAGMAHYAGKGFTGDPRTPDEYATIVEEFMSGPARTAPRVIELARCYLDLYFNALPFPFPWVIGQPDDLLTWPVGRVLSPEGEARFGRTFDFLAGLPVPIDSRLQAIAE</sequence>
<dbReference type="InterPro" id="IPR007833">
    <property type="entry name" value="Capsule_polysaccharide_synth"/>
</dbReference>
<comment type="caution">
    <text evidence="1">The sequence shown here is derived from an EMBL/GenBank/DDBJ whole genome shotgun (WGS) entry which is preliminary data.</text>
</comment>
<accession>A0ABS5BQ01</accession>
<dbReference type="SUPFAM" id="SSF53756">
    <property type="entry name" value="UDP-Glycosyltransferase/glycogen phosphorylase"/>
    <property type="match status" value="1"/>
</dbReference>
<gene>
    <name evidence="1" type="ORF">J8F10_10975</name>
</gene>
<keyword evidence="2" id="KW-1185">Reference proteome</keyword>